<dbReference type="SUPFAM" id="SSF50022">
    <property type="entry name" value="ISP domain"/>
    <property type="match status" value="1"/>
</dbReference>
<evidence type="ECO:0000259" key="7">
    <source>
        <dbReference type="PROSITE" id="PS51296"/>
    </source>
</evidence>
<dbReference type="RefSeq" id="WP_110985500.1">
    <property type="nucleotide sequence ID" value="NZ_CAWNWM010000004.1"/>
</dbReference>
<dbReference type="InterPro" id="IPR001663">
    <property type="entry name" value="Rng_hydr_dOase-A"/>
</dbReference>
<keyword evidence="5" id="KW-0408">Iron</keyword>
<dbReference type="EMBL" id="PQWO01000004">
    <property type="protein sequence ID" value="PZD73766.1"/>
    <property type="molecule type" value="Genomic_DNA"/>
</dbReference>
<evidence type="ECO:0000256" key="5">
    <source>
        <dbReference type="ARBA" id="ARBA00023004"/>
    </source>
</evidence>
<keyword evidence="8" id="KW-0223">Dioxygenase</keyword>
<dbReference type="GO" id="GO:0018687">
    <property type="term" value="F:biphenyl 2,3-dioxygenase activity"/>
    <property type="evidence" value="ECO:0007669"/>
    <property type="project" value="UniProtKB-EC"/>
</dbReference>
<dbReference type="Pfam" id="PF00355">
    <property type="entry name" value="Rieske"/>
    <property type="match status" value="1"/>
</dbReference>
<keyword evidence="2" id="KW-0001">2Fe-2S</keyword>
<evidence type="ECO:0000256" key="4">
    <source>
        <dbReference type="ARBA" id="ARBA00023002"/>
    </source>
</evidence>
<organism evidence="8 9">
    <name type="scientific">Acaryochloris thomasi RCC1774</name>
    <dbReference type="NCBI Taxonomy" id="1764569"/>
    <lineage>
        <taxon>Bacteria</taxon>
        <taxon>Bacillati</taxon>
        <taxon>Cyanobacteriota</taxon>
        <taxon>Cyanophyceae</taxon>
        <taxon>Acaryochloridales</taxon>
        <taxon>Acaryochloridaceae</taxon>
        <taxon>Acaryochloris</taxon>
        <taxon>Acaryochloris thomasi</taxon>
    </lineage>
</organism>
<dbReference type="GO" id="GO:0005506">
    <property type="term" value="F:iron ion binding"/>
    <property type="evidence" value="ECO:0007669"/>
    <property type="project" value="InterPro"/>
</dbReference>
<evidence type="ECO:0000256" key="2">
    <source>
        <dbReference type="ARBA" id="ARBA00022714"/>
    </source>
</evidence>
<dbReference type="InterPro" id="IPR036922">
    <property type="entry name" value="Rieske_2Fe-2S_sf"/>
</dbReference>
<evidence type="ECO:0000256" key="1">
    <source>
        <dbReference type="ARBA" id="ARBA00001962"/>
    </source>
</evidence>
<dbReference type="PROSITE" id="PS51296">
    <property type="entry name" value="RIESKE"/>
    <property type="match status" value="1"/>
</dbReference>
<dbReference type="OrthoDB" id="477744at2"/>
<dbReference type="PANTHER" id="PTHR43756">
    <property type="entry name" value="CHOLINE MONOOXYGENASE, CHLOROPLASTIC"/>
    <property type="match status" value="1"/>
</dbReference>
<dbReference type="InterPro" id="IPR017941">
    <property type="entry name" value="Rieske_2Fe-2S"/>
</dbReference>
<dbReference type="InterPro" id="IPR015879">
    <property type="entry name" value="Ring_hydroxy_dOase_asu_C_dom"/>
</dbReference>
<dbReference type="SUPFAM" id="SSF55961">
    <property type="entry name" value="Bet v1-like"/>
    <property type="match status" value="1"/>
</dbReference>
<gene>
    <name evidence="8" type="primary">bphA</name>
    <name evidence="8" type="ORF">C1752_01520</name>
</gene>
<proteinExistence type="predicted"/>
<dbReference type="Proteomes" id="UP000248857">
    <property type="component" value="Unassembled WGS sequence"/>
</dbReference>
<protein>
    <submittedName>
        <fullName evidence="8">Biphenyl dioxygenase subunit alpha</fullName>
        <ecNumber evidence="8">1.14.12.18</ecNumber>
    </submittedName>
</protein>
<dbReference type="Pfam" id="PF00848">
    <property type="entry name" value="Ring_hydroxyl_A"/>
    <property type="match status" value="1"/>
</dbReference>
<evidence type="ECO:0000256" key="3">
    <source>
        <dbReference type="ARBA" id="ARBA00022723"/>
    </source>
</evidence>
<evidence type="ECO:0000313" key="8">
    <source>
        <dbReference type="EMBL" id="PZD73766.1"/>
    </source>
</evidence>
<sequence length="413" mass="47303">MVSRIQPKLHSIEAINAAILESASTGLENAFTLPASAYTSAEYFEYELETIFKQEWLCIAHVSQIPKLGNYLSLDVLGEPVMVVRAKDNVVRVLSRVCPHRAMDIMPQGFGYDERGKVRGFMCPYHSWTFDLSGQLKGAPAMQKTCDFSLKDHSLIEFRSEIWEGFIFMTFNSEAEPVATQLADLHTQISPWNMASMDIVAELEWDLDVNWKNMIENWMEPYHHMGIHVKTLQTMMPATGCWTDEYHPHYTRAHLPYRQSLIDSIKEAEAKGEHYGTFPPIPNLPEAYRYEWTVHVGYPDYLMLTGPNCALWYRMLPISAEKIHLVTTILVTKEAQAHPDFEQHLAEETQALKDFHCEDIEVCTAVQRGFNSIAFQHGRMSYLEKPVYQIQCYLADRIRATGNVPAVFLEALA</sequence>
<feature type="domain" description="Rieske" evidence="7">
    <location>
        <begin position="56"/>
        <end position="169"/>
    </location>
</feature>
<reference evidence="8 9" key="1">
    <citation type="journal article" date="2018" name="Sci. Rep.">
        <title>A novel species of the marine cyanobacterium Acaryochloris with a unique pigment content and lifestyle.</title>
        <authorList>
            <person name="Partensky F."/>
            <person name="Six C."/>
            <person name="Ratin M."/>
            <person name="Garczarek L."/>
            <person name="Vaulot D."/>
            <person name="Probert I."/>
            <person name="Calteau A."/>
            <person name="Gourvil P."/>
            <person name="Marie D."/>
            <person name="Grebert T."/>
            <person name="Bouchier C."/>
            <person name="Le Panse S."/>
            <person name="Gachenot M."/>
            <person name="Rodriguez F."/>
            <person name="Garrido J.L."/>
        </authorList>
    </citation>
    <scope>NUCLEOTIDE SEQUENCE [LARGE SCALE GENOMIC DNA]</scope>
    <source>
        <strain evidence="8 9">RCC1774</strain>
    </source>
</reference>
<accession>A0A2W1JKN2</accession>
<keyword evidence="3" id="KW-0479">Metal-binding</keyword>
<comment type="caution">
    <text evidence="8">The sequence shown here is derived from an EMBL/GenBank/DDBJ whole genome shotgun (WGS) entry which is preliminary data.</text>
</comment>
<dbReference type="AlphaFoldDB" id="A0A2W1JKN2"/>
<dbReference type="Gene3D" id="3.90.380.10">
    <property type="entry name" value="Naphthalene 1,2-dioxygenase Alpha Subunit, Chain A, domain 1"/>
    <property type="match status" value="1"/>
</dbReference>
<dbReference type="GO" id="GO:0051537">
    <property type="term" value="F:2 iron, 2 sulfur cluster binding"/>
    <property type="evidence" value="ECO:0007669"/>
    <property type="project" value="UniProtKB-KW"/>
</dbReference>
<evidence type="ECO:0000313" key="9">
    <source>
        <dbReference type="Proteomes" id="UP000248857"/>
    </source>
</evidence>
<name>A0A2W1JKN2_9CYAN</name>
<comment type="cofactor">
    <cofactor evidence="1">
        <name>Fe cation</name>
        <dbReference type="ChEBI" id="CHEBI:24875"/>
    </cofactor>
</comment>
<dbReference type="PRINTS" id="PR00090">
    <property type="entry name" value="RNGDIOXGNASE"/>
</dbReference>
<dbReference type="GO" id="GO:0004497">
    <property type="term" value="F:monooxygenase activity"/>
    <property type="evidence" value="ECO:0007669"/>
    <property type="project" value="UniProtKB-ARBA"/>
</dbReference>
<dbReference type="EC" id="1.14.12.18" evidence="8"/>
<keyword evidence="6" id="KW-0411">Iron-sulfur</keyword>
<dbReference type="Gene3D" id="2.102.10.10">
    <property type="entry name" value="Rieske [2Fe-2S] iron-sulphur domain"/>
    <property type="match status" value="1"/>
</dbReference>
<dbReference type="CDD" id="cd03469">
    <property type="entry name" value="Rieske_RO_Alpha_N"/>
    <property type="match status" value="1"/>
</dbReference>
<evidence type="ECO:0000256" key="6">
    <source>
        <dbReference type="ARBA" id="ARBA00023014"/>
    </source>
</evidence>
<keyword evidence="4 8" id="KW-0560">Oxidoreductase</keyword>
<keyword evidence="9" id="KW-1185">Reference proteome</keyword>
<dbReference type="PANTHER" id="PTHR43756:SF5">
    <property type="entry name" value="CHOLINE MONOOXYGENASE, CHLOROPLASTIC"/>
    <property type="match status" value="1"/>
</dbReference>